<feature type="domain" description="HTH lacI-type" evidence="5">
    <location>
        <begin position="65"/>
        <end position="119"/>
    </location>
</feature>
<evidence type="ECO:0000313" key="6">
    <source>
        <dbReference type="EMBL" id="MBS2963857.1"/>
    </source>
</evidence>
<dbReference type="Gene3D" id="1.10.260.40">
    <property type="entry name" value="lambda repressor-like DNA-binding domains"/>
    <property type="match status" value="1"/>
</dbReference>
<dbReference type="SMART" id="SM00354">
    <property type="entry name" value="HTH_LACI"/>
    <property type="match status" value="1"/>
</dbReference>
<dbReference type="SUPFAM" id="SSF47413">
    <property type="entry name" value="lambda repressor-like DNA-binding domains"/>
    <property type="match status" value="1"/>
</dbReference>
<evidence type="ECO:0000256" key="4">
    <source>
        <dbReference type="ARBA" id="ARBA00023163"/>
    </source>
</evidence>
<dbReference type="RefSeq" id="WP_211467933.1">
    <property type="nucleotide sequence ID" value="NZ_JAGSXH010000036.1"/>
</dbReference>
<evidence type="ECO:0000313" key="7">
    <source>
        <dbReference type="Proteomes" id="UP000677913"/>
    </source>
</evidence>
<evidence type="ECO:0000256" key="3">
    <source>
        <dbReference type="ARBA" id="ARBA00023125"/>
    </source>
</evidence>
<dbReference type="SUPFAM" id="SSF53822">
    <property type="entry name" value="Periplasmic binding protein-like I"/>
    <property type="match status" value="1"/>
</dbReference>
<dbReference type="PROSITE" id="PS50932">
    <property type="entry name" value="HTH_LACI_2"/>
    <property type="match status" value="1"/>
</dbReference>
<dbReference type="PRINTS" id="PR00036">
    <property type="entry name" value="HTHLACI"/>
</dbReference>
<evidence type="ECO:0000259" key="5">
    <source>
        <dbReference type="PROSITE" id="PS50932"/>
    </source>
</evidence>
<protein>
    <submittedName>
        <fullName evidence="6">LacI family DNA-binding transcriptional regulator</fullName>
    </submittedName>
</protein>
<dbReference type="PROSITE" id="PS00356">
    <property type="entry name" value="HTH_LACI_1"/>
    <property type="match status" value="1"/>
</dbReference>
<dbReference type="InterPro" id="IPR046335">
    <property type="entry name" value="LacI/GalR-like_sensor"/>
</dbReference>
<dbReference type="GO" id="GO:0000976">
    <property type="term" value="F:transcription cis-regulatory region binding"/>
    <property type="evidence" value="ECO:0007669"/>
    <property type="project" value="TreeGrafter"/>
</dbReference>
<dbReference type="PANTHER" id="PTHR30146:SF148">
    <property type="entry name" value="HTH-TYPE TRANSCRIPTIONAL REPRESSOR PURR-RELATED"/>
    <property type="match status" value="1"/>
</dbReference>
<dbReference type="EMBL" id="JAGSXH010000036">
    <property type="protein sequence ID" value="MBS2963857.1"/>
    <property type="molecule type" value="Genomic_DNA"/>
</dbReference>
<dbReference type="PANTHER" id="PTHR30146">
    <property type="entry name" value="LACI-RELATED TRANSCRIPTIONAL REPRESSOR"/>
    <property type="match status" value="1"/>
</dbReference>
<dbReference type="Pfam" id="PF13377">
    <property type="entry name" value="Peripla_BP_3"/>
    <property type="match status" value="1"/>
</dbReference>
<dbReference type="InterPro" id="IPR028082">
    <property type="entry name" value="Peripla_BP_I"/>
</dbReference>
<keyword evidence="3 6" id="KW-0238">DNA-binding</keyword>
<dbReference type="AlphaFoldDB" id="A0A8J7WQ55"/>
<comment type="caution">
    <text evidence="6">The sequence shown here is derived from an EMBL/GenBank/DDBJ whole genome shotgun (WGS) entry which is preliminary data.</text>
</comment>
<dbReference type="GO" id="GO:0003700">
    <property type="term" value="F:DNA-binding transcription factor activity"/>
    <property type="evidence" value="ECO:0007669"/>
    <property type="project" value="TreeGrafter"/>
</dbReference>
<gene>
    <name evidence="6" type="ORF">KGA66_12430</name>
</gene>
<reference evidence="6" key="1">
    <citation type="submission" date="2021-04" db="EMBL/GenBank/DDBJ databases">
        <title>Genome based classification of Actinospica acidithermotolerans sp. nov., an actinobacterium isolated from an Indonesian hot spring.</title>
        <authorList>
            <person name="Kusuma A.B."/>
            <person name="Putra K.E."/>
            <person name="Nafisah S."/>
            <person name="Loh J."/>
            <person name="Nouioui I."/>
            <person name="Goodfellow M."/>
        </authorList>
    </citation>
    <scope>NUCLEOTIDE SEQUENCE</scope>
    <source>
        <strain evidence="6">DSM 45618</strain>
    </source>
</reference>
<sequence>MPDDTTPDRTVLSTGDTTFDSSLLPADAAATDVLTADRFGSAAPADPLGADPLSQGAGRKGAAPLTIYDVARHAGVSIASVSRVLNGHATPRPETRDRVLRAVAELGFVPDGAARALSSRLKEIIAVVYRRAPLGPVDDPVFEDESENLAFVDVINRGVQITAQHRGFDLLLSSVDVDDHAPGPRIANLAGKSDGMLLHDRVLTPSGIVRLADRVPVVTLAGTPTRASVNISGDNIRGMRDLITHLIEAHDCASIAFLSGHIDSPDSVARARVVRETAAEYGVRVITGPHWTGEYSAAGGARVIRTLLDAGTALPDAIACANDQTALGVLYALHERGYQVPGDVKITGFDDIPVARHLMPPLTTVRQPIQDLGAMAFDVLYSMISGERPAERQLVLPVQVVVRGSCGCPTEPLPSYTRTA</sequence>
<name>A0A8J7WQ55_9ACTN</name>
<dbReference type="InterPro" id="IPR000843">
    <property type="entry name" value="HTH_LacI"/>
</dbReference>
<accession>A0A8J7WQ55</accession>
<dbReference type="Pfam" id="PF00356">
    <property type="entry name" value="LacI"/>
    <property type="match status" value="1"/>
</dbReference>
<evidence type="ECO:0000256" key="2">
    <source>
        <dbReference type="ARBA" id="ARBA00023015"/>
    </source>
</evidence>
<proteinExistence type="predicted"/>
<dbReference type="Gene3D" id="3.40.50.2300">
    <property type="match status" value="2"/>
</dbReference>
<dbReference type="CDD" id="cd01392">
    <property type="entry name" value="HTH_LacI"/>
    <property type="match status" value="1"/>
</dbReference>
<dbReference type="CDD" id="cd06267">
    <property type="entry name" value="PBP1_LacI_sugar_binding-like"/>
    <property type="match status" value="1"/>
</dbReference>
<dbReference type="InterPro" id="IPR010982">
    <property type="entry name" value="Lambda_DNA-bd_dom_sf"/>
</dbReference>
<keyword evidence="2" id="KW-0805">Transcription regulation</keyword>
<keyword evidence="1" id="KW-0678">Repressor</keyword>
<keyword evidence="4" id="KW-0804">Transcription</keyword>
<organism evidence="6 7">
    <name type="scientific">Actinocrinis puniceicyclus</name>
    <dbReference type="NCBI Taxonomy" id="977794"/>
    <lineage>
        <taxon>Bacteria</taxon>
        <taxon>Bacillati</taxon>
        <taxon>Actinomycetota</taxon>
        <taxon>Actinomycetes</taxon>
        <taxon>Catenulisporales</taxon>
        <taxon>Actinospicaceae</taxon>
        <taxon>Actinocrinis</taxon>
    </lineage>
</organism>
<keyword evidence="7" id="KW-1185">Reference proteome</keyword>
<dbReference type="Proteomes" id="UP000677913">
    <property type="component" value="Unassembled WGS sequence"/>
</dbReference>
<evidence type="ECO:0000256" key="1">
    <source>
        <dbReference type="ARBA" id="ARBA00022491"/>
    </source>
</evidence>